<dbReference type="AlphaFoldDB" id="A0A2V2NFY6"/>
<name>A0A2V2NFY6_9EURY</name>
<protein>
    <submittedName>
        <fullName evidence="2">Uncharacterized protein</fullName>
    </submittedName>
</protein>
<dbReference type="EMBL" id="QGMZ01000011">
    <property type="protein sequence ID" value="PWR75307.1"/>
    <property type="molecule type" value="Genomic_DNA"/>
</dbReference>
<proteinExistence type="predicted"/>
<evidence type="ECO:0000256" key="1">
    <source>
        <dbReference type="SAM" id="MobiDB-lite"/>
    </source>
</evidence>
<accession>A0A2V2NFY6</accession>
<gene>
    <name evidence="2" type="ORF">DLD82_05860</name>
</gene>
<sequence length="382" mass="40792">MTDSISMGTISSGMGSSSNLEFSSDTLIVTGGTTKPTPVPTIAATAGPGSLVIPAQWTQSNQPGIFVDPITSTSWIYDPVFMRYIAPAVGWFLIVKGNQLGEVEGFYYYDIVGKKLYNSLTGEIIPIEQTGITSGGTPISGGISGGANPTSIPSSIPTSIPSGPVIVAGSQDQQTETNGQYSTQSTNPNEGCLVVCQSCPSGYCNDCNNNGTCDEEEGSLQTDSIGGIDENPQDSIQRDRNLSNQSGDIDDGGLSEEPQSSIHYMRGIGYGPFEVIECIDPYPCLYCIDENRDGLCSETDCHLISCDKSMDCIYCLDCDHDGDCDTDKIIITNCTEEEPCISFDYCDDSDLDGMCNLKLIDPELNADSLSQNMSNLIPVEEL</sequence>
<comment type="caution">
    <text evidence="2">The sequence shown here is derived from an EMBL/GenBank/DDBJ whole genome shotgun (WGS) entry which is preliminary data.</text>
</comment>
<dbReference type="RefSeq" id="WP_109940168.1">
    <property type="nucleotide sequence ID" value="NZ_CP176366.1"/>
</dbReference>
<evidence type="ECO:0000313" key="3">
    <source>
        <dbReference type="Proteomes" id="UP000245934"/>
    </source>
</evidence>
<dbReference type="OrthoDB" id="117746at2157"/>
<feature type="region of interest" description="Disordered" evidence="1">
    <location>
        <begin position="215"/>
        <end position="258"/>
    </location>
</feature>
<dbReference type="Proteomes" id="UP000245934">
    <property type="component" value="Unassembled WGS sequence"/>
</dbReference>
<organism evidence="2 3">
    <name type="scientific">Methanospirillum stamsii</name>
    <dbReference type="NCBI Taxonomy" id="1277351"/>
    <lineage>
        <taxon>Archaea</taxon>
        <taxon>Methanobacteriati</taxon>
        <taxon>Methanobacteriota</taxon>
        <taxon>Stenosarchaea group</taxon>
        <taxon>Methanomicrobia</taxon>
        <taxon>Methanomicrobiales</taxon>
        <taxon>Methanospirillaceae</taxon>
        <taxon>Methanospirillum</taxon>
    </lineage>
</organism>
<evidence type="ECO:0000313" key="2">
    <source>
        <dbReference type="EMBL" id="PWR75307.1"/>
    </source>
</evidence>
<keyword evidence="3" id="KW-1185">Reference proteome</keyword>
<dbReference type="GeneID" id="97610769"/>
<reference evidence="2 3" key="1">
    <citation type="submission" date="2018-05" db="EMBL/GenBank/DDBJ databases">
        <title>Draft genome of Methanospirillum stamsii Pt1.</title>
        <authorList>
            <person name="Dueholm M.S."/>
            <person name="Nielsen P.H."/>
            <person name="Bakmann L.F."/>
            <person name="Otzen D.E."/>
        </authorList>
    </citation>
    <scope>NUCLEOTIDE SEQUENCE [LARGE SCALE GENOMIC DNA]</scope>
    <source>
        <strain evidence="2 3">Pt1</strain>
    </source>
</reference>